<name>A0ABD6AFJ1_9EURY</name>
<evidence type="ECO:0000313" key="3">
    <source>
        <dbReference type="Proteomes" id="UP001596547"/>
    </source>
</evidence>
<feature type="compositionally biased region" description="Low complexity" evidence="1">
    <location>
        <begin position="82"/>
        <end position="92"/>
    </location>
</feature>
<dbReference type="AlphaFoldDB" id="A0ABD6AFJ1"/>
<accession>A0ABD6AFJ1</accession>
<comment type="caution">
    <text evidence="2">The sequence shown here is derived from an EMBL/GenBank/DDBJ whole genome shotgun (WGS) entry which is preliminary data.</text>
</comment>
<organism evidence="2 3">
    <name type="scientific">Halomarina halobia</name>
    <dbReference type="NCBI Taxonomy" id="3033386"/>
    <lineage>
        <taxon>Archaea</taxon>
        <taxon>Methanobacteriati</taxon>
        <taxon>Methanobacteriota</taxon>
        <taxon>Stenosarchaea group</taxon>
        <taxon>Halobacteria</taxon>
        <taxon>Halobacteriales</taxon>
        <taxon>Natronomonadaceae</taxon>
        <taxon>Halomarina</taxon>
    </lineage>
</organism>
<feature type="region of interest" description="Disordered" evidence="1">
    <location>
        <begin position="69"/>
        <end position="92"/>
    </location>
</feature>
<reference evidence="2 3" key="1">
    <citation type="journal article" date="2019" name="Int. J. Syst. Evol. Microbiol.">
        <title>The Global Catalogue of Microorganisms (GCM) 10K type strain sequencing project: providing services to taxonomists for standard genome sequencing and annotation.</title>
        <authorList>
            <consortium name="The Broad Institute Genomics Platform"/>
            <consortium name="The Broad Institute Genome Sequencing Center for Infectious Disease"/>
            <person name="Wu L."/>
            <person name="Ma J."/>
        </authorList>
    </citation>
    <scope>NUCLEOTIDE SEQUENCE [LARGE SCALE GENOMIC DNA]</scope>
    <source>
        <strain evidence="2 3">PSR21</strain>
    </source>
</reference>
<dbReference type="RefSeq" id="WP_276306137.1">
    <property type="nucleotide sequence ID" value="NZ_CP119993.1"/>
</dbReference>
<keyword evidence="3" id="KW-1185">Reference proteome</keyword>
<dbReference type="Proteomes" id="UP001596547">
    <property type="component" value="Unassembled WGS sequence"/>
</dbReference>
<evidence type="ECO:0008006" key="4">
    <source>
        <dbReference type="Google" id="ProtNLM"/>
    </source>
</evidence>
<dbReference type="EMBL" id="JBHTBF010000003">
    <property type="protein sequence ID" value="MFC7319027.1"/>
    <property type="molecule type" value="Genomic_DNA"/>
</dbReference>
<proteinExistence type="predicted"/>
<evidence type="ECO:0000313" key="2">
    <source>
        <dbReference type="EMBL" id="MFC7319027.1"/>
    </source>
</evidence>
<protein>
    <recommendedName>
        <fullName evidence="4">BppU N-terminal domain-containing protein</fullName>
    </recommendedName>
</protein>
<dbReference type="GeneID" id="79317784"/>
<sequence length="123" mass="13390">MTAEDGIVTLQADLQNTEDLKSTKLVKNGAVVKTFDLDGEETTISYDVDVSGTKWFVLHVEDAEGDRTMTSPIYATSDSTDDNGGNLTNGNDRQTSIQFLEELIELLEKLIEDLGASNVTSTI</sequence>
<evidence type="ECO:0000256" key="1">
    <source>
        <dbReference type="SAM" id="MobiDB-lite"/>
    </source>
</evidence>
<gene>
    <name evidence="2" type="ORF">ACFQPE_19840</name>
</gene>